<sequence length="802" mass="90062">MENIPFYIQYLENTPVSLFTQKLPVPEGEEPNISDLIAAVKQALPSKLGDIDPDELTLHFVVDGVEMTYNSWEPITVLKTNGTVGSNPLIIKSKSGVNVVKFYNPNQIPMTATGLLEWLSGSNVNSAVDLTDKQVLSQQQTNPNQKVVFPLAGREQSLQHIASCFIATYRHRSNIDRNSRPIPVCAGMPGLGKTRLMTECSTTVLDMTGIQGKRLSAIVSFGNDTNPYGEIDKVLGIKYSFAWRLLHSFFKAQYMFDDWMRRKSPKNRSELTMQLALSTIELYWSQKTQDDILLFVGVDEYQKLCQDELKSLLDILCASSYRLTTSKLTFFCMLAGTDLNMTRIARSSHPNTERTPIRFLTHMESMEAIGPFISDTHCGFVVSEAFSQNVFYLGGVPRLLTNFAKKVVSMKPNDLTEHNFQGARIAALSNLQYPQLSLADILKLLATSFTNTPVTDVRICPFSESSLPSARDLTWNQMISNGICQLQDDGRVIIPFHIIVQVLKRPLNERVGLNQFETALLSSLNSLSLDVGYPFFGIPCWLLWEYFGASFYCIRINSFLVLGISIVSLSDILHGSRFDSGIFNTQVHIRIAEVFQSNEQYGPDMPRMITRKHDSYYSVDWVDGETLQIVLNGENGPGVDIYFILKRAKYSGYIIVLDQRKRLGSDITNSDLTTFRSKLPNPPAFLNKFKLDSVFGLMSIYSEINISSVPDSTYFVSASNSLDFHGSLSGHPRCSMAIDVNSASKTSIKQIFCGTNDDQTDLANKVIKQRYSKRIANYDELESLVLEWSGKLDESAHARIKF</sequence>
<name>A0A177WC57_BATDL</name>
<dbReference type="eggNOG" id="ENOG502SBJX">
    <property type="taxonomic scope" value="Eukaryota"/>
</dbReference>
<dbReference type="Proteomes" id="UP000077115">
    <property type="component" value="Unassembled WGS sequence"/>
</dbReference>
<organism evidence="1 2">
    <name type="scientific">Batrachochytrium dendrobatidis (strain JEL423)</name>
    <dbReference type="NCBI Taxonomy" id="403673"/>
    <lineage>
        <taxon>Eukaryota</taxon>
        <taxon>Fungi</taxon>
        <taxon>Fungi incertae sedis</taxon>
        <taxon>Chytridiomycota</taxon>
        <taxon>Chytridiomycota incertae sedis</taxon>
        <taxon>Chytridiomycetes</taxon>
        <taxon>Rhizophydiales</taxon>
        <taxon>Rhizophydiales incertae sedis</taxon>
        <taxon>Batrachochytrium</taxon>
    </lineage>
</organism>
<dbReference type="AlphaFoldDB" id="A0A177WC57"/>
<dbReference type="PANTHER" id="PTHR33211">
    <property type="entry name" value="EXPRESSED PROTEIN"/>
    <property type="match status" value="1"/>
</dbReference>
<proteinExistence type="predicted"/>
<dbReference type="OrthoDB" id="19885at2759"/>
<protein>
    <submittedName>
        <fullName evidence="1">Uncharacterized protein</fullName>
    </submittedName>
</protein>
<reference evidence="1 2" key="2">
    <citation type="submission" date="2016-05" db="EMBL/GenBank/DDBJ databases">
        <title>Lineage-specific infection strategies underlie the spectrum of fungal disease in amphibians.</title>
        <authorList>
            <person name="Cuomo C.A."/>
            <person name="Farrer R.A."/>
            <person name="James T."/>
            <person name="Longcore J."/>
            <person name="Birren B."/>
        </authorList>
    </citation>
    <scope>NUCLEOTIDE SEQUENCE [LARGE SCALE GENOMIC DNA]</scope>
    <source>
        <strain evidence="1 2">JEL423</strain>
    </source>
</reference>
<gene>
    <name evidence="1" type="ORF">BDEG_21683</name>
</gene>
<evidence type="ECO:0000313" key="1">
    <source>
        <dbReference type="EMBL" id="OAJ37687.1"/>
    </source>
</evidence>
<dbReference type="VEuPathDB" id="FungiDB:BDEG_21683"/>
<dbReference type="PANTHER" id="PTHR33211:SF107">
    <property type="entry name" value="NON-SPECIFIC SERINE_THREONINE PROTEIN KINASE"/>
    <property type="match status" value="1"/>
</dbReference>
<reference evidence="1 2" key="1">
    <citation type="submission" date="2006-10" db="EMBL/GenBank/DDBJ databases">
        <title>The Genome Sequence of Batrachochytrium dendrobatidis JEL423.</title>
        <authorList>
            <consortium name="The Broad Institute Genome Sequencing Platform"/>
            <person name="Birren B."/>
            <person name="Lander E."/>
            <person name="Galagan J."/>
            <person name="Cuomo C."/>
            <person name="Devon K."/>
            <person name="Jaffe D."/>
            <person name="Butler J."/>
            <person name="Alvarez P."/>
            <person name="Gnerre S."/>
            <person name="Grabherr M."/>
            <person name="Kleber M."/>
            <person name="Mauceli E."/>
            <person name="Brockman W."/>
            <person name="Young S."/>
            <person name="LaButti K."/>
            <person name="Sykes S."/>
            <person name="DeCaprio D."/>
            <person name="Crawford M."/>
            <person name="Koehrsen M."/>
            <person name="Engels R."/>
            <person name="Montgomery P."/>
            <person name="Pearson M."/>
            <person name="Howarth C."/>
            <person name="Larson L."/>
            <person name="White J."/>
            <person name="O'Leary S."/>
            <person name="Kodira C."/>
            <person name="Zeng Q."/>
            <person name="Yandava C."/>
            <person name="Alvarado L."/>
            <person name="Longcore J."/>
            <person name="James T."/>
        </authorList>
    </citation>
    <scope>NUCLEOTIDE SEQUENCE [LARGE SCALE GENOMIC DNA]</scope>
    <source>
        <strain evidence="1 2">JEL423</strain>
    </source>
</reference>
<accession>A0A177WC57</accession>
<dbReference type="EMBL" id="DS022301">
    <property type="protein sequence ID" value="OAJ37687.1"/>
    <property type="molecule type" value="Genomic_DNA"/>
</dbReference>
<evidence type="ECO:0000313" key="2">
    <source>
        <dbReference type="Proteomes" id="UP000077115"/>
    </source>
</evidence>